<keyword evidence="6" id="KW-1185">Reference proteome</keyword>
<keyword evidence="3" id="KW-0472">Membrane</keyword>
<gene>
    <name evidence="4" type="ORF">ILEXP_LOCUS37227</name>
    <name evidence="5" type="ORF">ILEXP_LOCUS39479</name>
</gene>
<feature type="repeat" description="RCC1" evidence="2">
    <location>
        <begin position="10"/>
        <end position="61"/>
    </location>
</feature>
<dbReference type="Gene3D" id="2.130.10.30">
    <property type="entry name" value="Regulator of chromosome condensation 1/beta-lactamase-inhibitor protein II"/>
    <property type="match status" value="1"/>
</dbReference>
<name>A0ABC8TEQ4_9AQUA</name>
<dbReference type="EMBL" id="CAUOFW020004958">
    <property type="protein sequence ID" value="CAK9167912.1"/>
    <property type="molecule type" value="Genomic_DNA"/>
</dbReference>
<comment type="caution">
    <text evidence="4">The sequence shown here is derived from an EMBL/GenBank/DDBJ whole genome shotgun (WGS) entry which is preliminary data.</text>
</comment>
<dbReference type="InterPro" id="IPR009091">
    <property type="entry name" value="RCC1/BLIP-II"/>
</dbReference>
<dbReference type="PROSITE" id="PS50012">
    <property type="entry name" value="RCC1_3"/>
    <property type="match status" value="1"/>
</dbReference>
<dbReference type="InterPro" id="IPR051210">
    <property type="entry name" value="Ub_ligase/GEF_domain"/>
</dbReference>
<evidence type="ECO:0000256" key="2">
    <source>
        <dbReference type="PROSITE-ProRule" id="PRU00235"/>
    </source>
</evidence>
<evidence type="ECO:0000256" key="1">
    <source>
        <dbReference type="ARBA" id="ARBA00022737"/>
    </source>
</evidence>
<evidence type="ECO:0000313" key="4">
    <source>
        <dbReference type="EMBL" id="CAK9167912.1"/>
    </source>
</evidence>
<dbReference type="InterPro" id="IPR000408">
    <property type="entry name" value="Reg_chr_condens"/>
</dbReference>
<dbReference type="AlphaFoldDB" id="A0ABC8TEQ4"/>
<keyword evidence="3" id="KW-0812">Transmembrane</keyword>
<evidence type="ECO:0000313" key="6">
    <source>
        <dbReference type="Proteomes" id="UP001642360"/>
    </source>
</evidence>
<dbReference type="PANTHER" id="PTHR22870">
    <property type="entry name" value="REGULATOR OF CHROMOSOME CONDENSATION"/>
    <property type="match status" value="1"/>
</dbReference>
<reference evidence="4 6" key="1">
    <citation type="submission" date="2024-02" db="EMBL/GenBank/DDBJ databases">
        <authorList>
            <person name="Vignale AGUSTIN F."/>
            <person name="Sosa J E."/>
            <person name="Modenutti C."/>
        </authorList>
    </citation>
    <scope>NUCLEOTIDE SEQUENCE [LARGE SCALE GENOMIC DNA]</scope>
</reference>
<organism evidence="4 6">
    <name type="scientific">Ilex paraguariensis</name>
    <name type="common">yerba mate</name>
    <dbReference type="NCBI Taxonomy" id="185542"/>
    <lineage>
        <taxon>Eukaryota</taxon>
        <taxon>Viridiplantae</taxon>
        <taxon>Streptophyta</taxon>
        <taxon>Embryophyta</taxon>
        <taxon>Tracheophyta</taxon>
        <taxon>Spermatophyta</taxon>
        <taxon>Magnoliopsida</taxon>
        <taxon>eudicotyledons</taxon>
        <taxon>Gunneridae</taxon>
        <taxon>Pentapetalae</taxon>
        <taxon>asterids</taxon>
        <taxon>campanulids</taxon>
        <taxon>Aquifoliales</taxon>
        <taxon>Aquifoliaceae</taxon>
        <taxon>Ilex</taxon>
    </lineage>
</organism>
<evidence type="ECO:0000256" key="3">
    <source>
        <dbReference type="SAM" id="Phobius"/>
    </source>
</evidence>
<proteinExistence type="predicted"/>
<dbReference type="SUPFAM" id="SSF50985">
    <property type="entry name" value="RCC1/BLIP-II"/>
    <property type="match status" value="1"/>
</dbReference>
<keyword evidence="3" id="KW-1133">Transmembrane helix</keyword>
<dbReference type="EMBL" id="CAUOFW020005413">
    <property type="protein sequence ID" value="CAK9169988.1"/>
    <property type="molecule type" value="Genomic_DNA"/>
</dbReference>
<sequence>MMSSIFTAGNVACSWGRGEDGQLGHGDAEDRLSPTQLSALDGLDIVSVTCGADHTTAYSDSHMQVYSWGWYVLNLLLSEVIILSVFVKDSAFSATIFRGYLHSRNWA</sequence>
<dbReference type="PANTHER" id="PTHR22870:SF466">
    <property type="entry name" value="ANKYRIN REPEAT-CONTAINING PROTEIN"/>
    <property type="match status" value="1"/>
</dbReference>
<feature type="transmembrane region" description="Helical" evidence="3">
    <location>
        <begin position="68"/>
        <end position="87"/>
    </location>
</feature>
<evidence type="ECO:0000313" key="5">
    <source>
        <dbReference type="EMBL" id="CAK9169988.1"/>
    </source>
</evidence>
<protein>
    <submittedName>
        <fullName evidence="4">Uncharacterized protein</fullName>
    </submittedName>
</protein>
<dbReference type="Proteomes" id="UP001642360">
    <property type="component" value="Unassembled WGS sequence"/>
</dbReference>
<keyword evidence="1" id="KW-0677">Repeat</keyword>
<dbReference type="Pfam" id="PF00415">
    <property type="entry name" value="RCC1"/>
    <property type="match status" value="1"/>
</dbReference>
<accession>A0ABC8TEQ4</accession>